<dbReference type="Pfam" id="PF13851">
    <property type="entry name" value="GAS"/>
    <property type="match status" value="1"/>
</dbReference>
<dbReference type="GO" id="GO:0031514">
    <property type="term" value="C:motile cilium"/>
    <property type="evidence" value="ECO:0007669"/>
    <property type="project" value="InterPro"/>
</dbReference>
<dbReference type="GO" id="GO:0031267">
    <property type="term" value="F:small GTPase binding"/>
    <property type="evidence" value="ECO:0007669"/>
    <property type="project" value="InterPro"/>
</dbReference>
<organism evidence="3 4">
    <name type="scientific">Plasmodium ovale curtisi</name>
    <dbReference type="NCBI Taxonomy" id="864141"/>
    <lineage>
        <taxon>Eukaryota</taxon>
        <taxon>Sar</taxon>
        <taxon>Alveolata</taxon>
        <taxon>Apicomplexa</taxon>
        <taxon>Aconoidasida</taxon>
        <taxon>Haemosporida</taxon>
        <taxon>Plasmodiidae</taxon>
        <taxon>Plasmodium</taxon>
        <taxon>Plasmodium (Plasmodium)</taxon>
    </lineage>
</organism>
<dbReference type="EMBL" id="FLQU01001941">
    <property type="protein sequence ID" value="SBS95118.1"/>
    <property type="molecule type" value="Genomic_DNA"/>
</dbReference>
<feature type="domain" description="Growth arrest-specific protein 8" evidence="2">
    <location>
        <begin position="298"/>
        <end position="490"/>
    </location>
</feature>
<proteinExistence type="predicted"/>
<dbReference type="AlphaFoldDB" id="A0A1A8WQE1"/>
<protein>
    <recommendedName>
        <fullName evidence="2">Growth arrest-specific protein 8 domain-containing protein</fullName>
    </recommendedName>
</protein>
<evidence type="ECO:0000313" key="4">
    <source>
        <dbReference type="Proteomes" id="UP000078560"/>
    </source>
</evidence>
<sequence length="559" mass="67240">MKKGQKKISARKKEEKETLIREVNKLNDDINEEHKKVEDIDSRIRNIDANIFLGYHDIKVYLKKKKKRKRTNEKIKNDKGAIHMRNKKKKKTKLETYSMLKLELKNKEVEMEENRCHKLMSSRNIENTINRHVLKCYESFLHNLAAHEEEIYGHTNNHEYSPLRAEKRRATLYMCLYAKAPNFRDFLREEKRRQLSHRDYDKLTTVTNTRHLDKLNSILLSQNEMIDEINRRFLSNLVKIKEDYSKKINLVRHHTREEIMKGDHLSPFVKHEREKYDKKRQNLIFSLQKEKNDNIKNILEGHNKNILNIQTYFRLILDDQLDIIHKLEDDKLGKKKNFLLKKKKLDELKKSISSHGKKLAHLEKDVALLKINVVDYEKLKMDLQNIKEKKKKQQKVLTELKLETNVKKMLFVKLSKEYDDLYNKNRMKLYTCFQKILLENHFLETQLKLQSETMEMRNFELEKWKESIDPAHNEVLNNALRNKFHQFEALKKEVEELMVVLQYLKRCQAYLSKLQGAVNNRNTGLRDADKKNRENYEAIMHLNYFAHEDLDILKRESVC</sequence>
<dbReference type="InterPro" id="IPR025593">
    <property type="entry name" value="GAS8_dom"/>
</dbReference>
<dbReference type="GO" id="GO:0048870">
    <property type="term" value="P:cell motility"/>
    <property type="evidence" value="ECO:0007669"/>
    <property type="project" value="InterPro"/>
</dbReference>
<keyword evidence="1" id="KW-0175">Coiled coil</keyword>
<dbReference type="GO" id="GO:0005794">
    <property type="term" value="C:Golgi apparatus"/>
    <property type="evidence" value="ECO:0007669"/>
    <property type="project" value="TreeGrafter"/>
</dbReference>
<feature type="coiled-coil region" evidence="1">
    <location>
        <begin position="345"/>
        <end position="403"/>
    </location>
</feature>
<dbReference type="PANTHER" id="PTHR31543">
    <property type="entry name" value="DYNEIN REGULATORY COMPLEX SUBUNIT 4"/>
    <property type="match status" value="1"/>
</dbReference>
<gene>
    <name evidence="3" type="ORF">POVCU2_0093280</name>
</gene>
<dbReference type="PANTHER" id="PTHR31543:SF1">
    <property type="entry name" value="HECT DOMAIN-CONTAINING PROTEIN"/>
    <property type="match status" value="1"/>
</dbReference>
<reference evidence="4" key="1">
    <citation type="submission" date="2016-05" db="EMBL/GenBank/DDBJ databases">
        <authorList>
            <person name="Naeem Raeece"/>
        </authorList>
    </citation>
    <scope>NUCLEOTIDE SEQUENCE [LARGE SCALE GENOMIC DNA]</scope>
</reference>
<name>A0A1A8WQE1_PLAOA</name>
<dbReference type="Proteomes" id="UP000078560">
    <property type="component" value="Unassembled WGS sequence"/>
</dbReference>
<evidence type="ECO:0000256" key="1">
    <source>
        <dbReference type="SAM" id="Coils"/>
    </source>
</evidence>
<evidence type="ECO:0000259" key="2">
    <source>
        <dbReference type="Pfam" id="PF13851"/>
    </source>
</evidence>
<feature type="coiled-coil region" evidence="1">
    <location>
        <begin position="9"/>
        <end position="43"/>
    </location>
</feature>
<dbReference type="GO" id="GO:0008017">
    <property type="term" value="F:microtubule binding"/>
    <property type="evidence" value="ECO:0007669"/>
    <property type="project" value="InterPro"/>
</dbReference>
<evidence type="ECO:0000313" key="3">
    <source>
        <dbReference type="EMBL" id="SBS95118.1"/>
    </source>
</evidence>
<accession>A0A1A8WQE1</accession>
<dbReference type="InterPro" id="IPR039308">
    <property type="entry name" value="GAS8"/>
</dbReference>
<dbReference type="GO" id="GO:0005874">
    <property type="term" value="C:microtubule"/>
    <property type="evidence" value="ECO:0007669"/>
    <property type="project" value="TreeGrafter"/>
</dbReference>